<dbReference type="Proteomes" id="UP000244810">
    <property type="component" value="Unassembled WGS sequence"/>
</dbReference>
<keyword evidence="3" id="KW-0010">Activator</keyword>
<evidence type="ECO:0000256" key="4">
    <source>
        <dbReference type="ARBA" id="ARBA00023163"/>
    </source>
</evidence>
<keyword evidence="4" id="KW-0804">Transcription</keyword>
<dbReference type="Gene3D" id="2.60.120.10">
    <property type="entry name" value="Jelly Rolls"/>
    <property type="match status" value="1"/>
</dbReference>
<comment type="caution">
    <text evidence="6">The sequence shown here is derived from an EMBL/GenBank/DDBJ whole genome shotgun (WGS) entry which is preliminary data.</text>
</comment>
<dbReference type="InterPro" id="IPR047264">
    <property type="entry name" value="Cupin_HpaA-like_N"/>
</dbReference>
<dbReference type="InterPro" id="IPR037923">
    <property type="entry name" value="HTH-like"/>
</dbReference>
<keyword evidence="2" id="KW-0238">DNA-binding</keyword>
<evidence type="ECO:0000313" key="6">
    <source>
        <dbReference type="EMBL" id="PVE45924.1"/>
    </source>
</evidence>
<protein>
    <submittedName>
        <fullName evidence="6">AraC family transcriptional regulator</fullName>
    </submittedName>
</protein>
<reference evidence="6 7" key="1">
    <citation type="journal article" date="2011" name="Syst. Appl. Microbiol.">
        <title>Defluviimonas denitrificans gen. nov., sp. nov., and Pararhodobacter aggregans gen. nov., sp. nov., non-phototrophic Rhodobacteraceae from the biofilter of a marine aquaculture.</title>
        <authorList>
            <person name="Foesel B.U."/>
            <person name="Drake H.L."/>
            <person name="Schramm A."/>
        </authorList>
    </citation>
    <scope>NUCLEOTIDE SEQUENCE [LARGE SCALE GENOMIC DNA]</scope>
    <source>
        <strain evidence="6 7">D1-19</strain>
    </source>
</reference>
<feature type="domain" description="HTH araC/xylS-type" evidence="5">
    <location>
        <begin position="195"/>
        <end position="293"/>
    </location>
</feature>
<dbReference type="InterPro" id="IPR020449">
    <property type="entry name" value="Tscrpt_reg_AraC-type_HTH"/>
</dbReference>
<dbReference type="InterPro" id="IPR014710">
    <property type="entry name" value="RmlC-like_jellyroll"/>
</dbReference>
<dbReference type="OrthoDB" id="9814125at2"/>
<dbReference type="PANTHER" id="PTHR43280">
    <property type="entry name" value="ARAC-FAMILY TRANSCRIPTIONAL REGULATOR"/>
    <property type="match status" value="1"/>
</dbReference>
<evidence type="ECO:0000259" key="5">
    <source>
        <dbReference type="PROSITE" id="PS01124"/>
    </source>
</evidence>
<evidence type="ECO:0000256" key="3">
    <source>
        <dbReference type="ARBA" id="ARBA00023159"/>
    </source>
</evidence>
<gene>
    <name evidence="6" type="ORF">DDE23_19105</name>
</gene>
<dbReference type="SUPFAM" id="SSF46689">
    <property type="entry name" value="Homeodomain-like"/>
    <property type="match status" value="1"/>
</dbReference>
<dbReference type="EMBL" id="QDDR01000011">
    <property type="protein sequence ID" value="PVE45924.1"/>
    <property type="molecule type" value="Genomic_DNA"/>
</dbReference>
<dbReference type="InterPro" id="IPR018060">
    <property type="entry name" value="HTH_AraC"/>
</dbReference>
<dbReference type="Pfam" id="PF12833">
    <property type="entry name" value="HTH_18"/>
    <property type="match status" value="1"/>
</dbReference>
<dbReference type="PROSITE" id="PS01124">
    <property type="entry name" value="HTH_ARAC_FAMILY_2"/>
    <property type="match status" value="1"/>
</dbReference>
<name>A0A2T7UMM4_9RHOB</name>
<evidence type="ECO:0000313" key="7">
    <source>
        <dbReference type="Proteomes" id="UP000244810"/>
    </source>
</evidence>
<evidence type="ECO:0000256" key="1">
    <source>
        <dbReference type="ARBA" id="ARBA00023015"/>
    </source>
</evidence>
<dbReference type="SUPFAM" id="SSF51215">
    <property type="entry name" value="Regulatory protein AraC"/>
    <property type="match status" value="1"/>
</dbReference>
<dbReference type="Pfam" id="PF02311">
    <property type="entry name" value="AraC_binding"/>
    <property type="match status" value="1"/>
</dbReference>
<dbReference type="GO" id="GO:0003700">
    <property type="term" value="F:DNA-binding transcription factor activity"/>
    <property type="evidence" value="ECO:0007669"/>
    <property type="project" value="InterPro"/>
</dbReference>
<dbReference type="CDD" id="cd06999">
    <property type="entry name" value="cupin_HpaA-like_N"/>
    <property type="match status" value="1"/>
</dbReference>
<dbReference type="AlphaFoldDB" id="A0A2T7UMM4"/>
<organism evidence="6 7">
    <name type="scientific">Pararhodobacter aggregans</name>
    <dbReference type="NCBI Taxonomy" id="404875"/>
    <lineage>
        <taxon>Bacteria</taxon>
        <taxon>Pseudomonadati</taxon>
        <taxon>Pseudomonadota</taxon>
        <taxon>Alphaproteobacteria</taxon>
        <taxon>Rhodobacterales</taxon>
        <taxon>Paracoccaceae</taxon>
        <taxon>Pararhodobacter</taxon>
    </lineage>
</organism>
<keyword evidence="1" id="KW-0805">Transcription regulation</keyword>
<dbReference type="PRINTS" id="PR00032">
    <property type="entry name" value="HTHARAC"/>
</dbReference>
<dbReference type="RefSeq" id="WP_107754626.1">
    <property type="nucleotide sequence ID" value="NZ_QBKF01000015.1"/>
</dbReference>
<keyword evidence="7" id="KW-1185">Reference proteome</keyword>
<evidence type="ECO:0000256" key="2">
    <source>
        <dbReference type="ARBA" id="ARBA00023125"/>
    </source>
</evidence>
<accession>A0A2T7UMM4</accession>
<dbReference type="GO" id="GO:0043565">
    <property type="term" value="F:sequence-specific DNA binding"/>
    <property type="evidence" value="ECO:0007669"/>
    <property type="project" value="InterPro"/>
</dbReference>
<dbReference type="InterPro" id="IPR003313">
    <property type="entry name" value="AraC-bd"/>
</dbReference>
<sequence length="304" mass="34361">MDWTGTGIPSCFLYGDSAPDVEMDFLHIERIPERSGRHDWTIPPHIHPDHVQILLVENGGGTLRVEGEDYPVPRGSLVVVPAGLVHEFHFVPRTDGVVINAAMPFIARLTQEMVDVAQALTQPAVYGLETPPGALDHAATLFHSLLEEYVLSVPGRVRAIEGYLQLILITAMRRHRAAQPDMRPLAQDRDYALLCRYRNALEQNFRHQKSMEFYAADLGVTVQRLTQACRARTGRTASELLHERLVVEAKRHLVYMARSVAEVGYELGFEDPAYFSRFFSRRVGMAPGEYRRCRQDEKAQEITA</sequence>
<dbReference type="Gene3D" id="1.10.10.60">
    <property type="entry name" value="Homeodomain-like"/>
    <property type="match status" value="1"/>
</dbReference>
<dbReference type="InterPro" id="IPR009057">
    <property type="entry name" value="Homeodomain-like_sf"/>
</dbReference>
<dbReference type="SMART" id="SM00342">
    <property type="entry name" value="HTH_ARAC"/>
    <property type="match status" value="1"/>
</dbReference>
<proteinExistence type="predicted"/>
<dbReference type="PANTHER" id="PTHR43280:SF32">
    <property type="entry name" value="TRANSCRIPTIONAL REGULATORY PROTEIN"/>
    <property type="match status" value="1"/>
</dbReference>